<sequence length="414" mass="46563">MTRFAKILLAAGAVVLLTALMLGGFFVWYRFGQQDHIIGHVETNALAYFYDRNGAATDVWKKLWPAEAENIEAAAGKEMAVVVRADKSIAIFEYLNGGVSVRINADDRGQEQKPSSPNFATKHLGQGFWRQNLGHYPVYAVVTEDFFRTFPQAGEYVREGTSKFLLGDMSEKYGVRFSARERLYIGAIPLTTFAFWKPPVTDWVPKTASILISGGILQTWQDKTGILTDHADIAEAAQEKWPELNATERIAFFAADTAEKQVEDSLKTPVWAIEWPKERQPAVEQMIQYLAHNAFPELKEGADLPDGTPTKEWFARDEVFPGLEKTQGDISYTLYKKDDWQLVLIERENSVILTNNELLPEIMHNTEKLVIPACGAGEESVYFRQDMAENSVLGLFLQGNREKEAFGGCIFSVE</sequence>
<protein>
    <submittedName>
        <fullName evidence="2">Uncharacterized protein</fullName>
    </submittedName>
</protein>
<accession>A0A1G2B7J6</accession>
<evidence type="ECO:0000313" key="2">
    <source>
        <dbReference type="EMBL" id="OGY84197.1"/>
    </source>
</evidence>
<dbReference type="STRING" id="1798542.A3F54_03815"/>
<keyword evidence="1" id="KW-0472">Membrane</keyword>
<gene>
    <name evidence="2" type="ORF">A3F54_03815</name>
</gene>
<evidence type="ECO:0000313" key="3">
    <source>
        <dbReference type="Proteomes" id="UP000176952"/>
    </source>
</evidence>
<keyword evidence="1" id="KW-0812">Transmembrane</keyword>
<proteinExistence type="predicted"/>
<dbReference type="AlphaFoldDB" id="A0A1G2B7J6"/>
<dbReference type="Proteomes" id="UP000176952">
    <property type="component" value="Unassembled WGS sequence"/>
</dbReference>
<evidence type="ECO:0000256" key="1">
    <source>
        <dbReference type="SAM" id="Phobius"/>
    </source>
</evidence>
<reference evidence="2 3" key="1">
    <citation type="journal article" date="2016" name="Nat. Commun.">
        <title>Thousands of microbial genomes shed light on interconnected biogeochemical processes in an aquifer system.</title>
        <authorList>
            <person name="Anantharaman K."/>
            <person name="Brown C.T."/>
            <person name="Hug L.A."/>
            <person name="Sharon I."/>
            <person name="Castelle C.J."/>
            <person name="Probst A.J."/>
            <person name="Thomas B.C."/>
            <person name="Singh A."/>
            <person name="Wilkins M.J."/>
            <person name="Karaoz U."/>
            <person name="Brodie E.L."/>
            <person name="Williams K.H."/>
            <person name="Hubbard S.S."/>
            <person name="Banfield J.F."/>
        </authorList>
    </citation>
    <scope>NUCLEOTIDE SEQUENCE [LARGE SCALE GENOMIC DNA]</scope>
</reference>
<organism evidence="2 3">
    <name type="scientific">Candidatus Kerfeldbacteria bacterium RIFCSPHIGHO2_12_FULL_48_17</name>
    <dbReference type="NCBI Taxonomy" id="1798542"/>
    <lineage>
        <taxon>Bacteria</taxon>
        <taxon>Candidatus Kerfeldiibacteriota</taxon>
    </lineage>
</organism>
<comment type="caution">
    <text evidence="2">The sequence shown here is derived from an EMBL/GenBank/DDBJ whole genome shotgun (WGS) entry which is preliminary data.</text>
</comment>
<dbReference type="EMBL" id="MHKD01000017">
    <property type="protein sequence ID" value="OGY84197.1"/>
    <property type="molecule type" value="Genomic_DNA"/>
</dbReference>
<feature type="transmembrane region" description="Helical" evidence="1">
    <location>
        <begin position="7"/>
        <end position="29"/>
    </location>
</feature>
<keyword evidence="1" id="KW-1133">Transmembrane helix</keyword>
<name>A0A1G2B7J6_9BACT</name>